<evidence type="ECO:0008006" key="4">
    <source>
        <dbReference type="Google" id="ProtNLM"/>
    </source>
</evidence>
<evidence type="ECO:0000313" key="3">
    <source>
        <dbReference type="Proteomes" id="UP000008815"/>
    </source>
</evidence>
<keyword evidence="1" id="KW-0472">Membrane</keyword>
<organism evidence="2 3">
    <name type="scientific">Burkholderia multivorans (strain ATCC 17616 / 249)</name>
    <dbReference type="NCBI Taxonomy" id="395019"/>
    <lineage>
        <taxon>Bacteria</taxon>
        <taxon>Pseudomonadati</taxon>
        <taxon>Pseudomonadota</taxon>
        <taxon>Betaproteobacteria</taxon>
        <taxon>Burkholderiales</taxon>
        <taxon>Burkholderiaceae</taxon>
        <taxon>Burkholderia</taxon>
        <taxon>Burkholderia cepacia complex</taxon>
    </lineage>
</organism>
<protein>
    <recommendedName>
        <fullName evidence="4">Permease</fullName>
    </recommendedName>
</protein>
<proteinExistence type="predicted"/>
<dbReference type="KEGG" id="bmj:BMULJ_04718"/>
<evidence type="ECO:0000313" key="2">
    <source>
        <dbReference type="EMBL" id="BAG46565.1"/>
    </source>
</evidence>
<dbReference type="Proteomes" id="UP000008815">
    <property type="component" value="Chromosome 2"/>
</dbReference>
<dbReference type="KEGG" id="bmu:Bmul_3800"/>
<keyword evidence="1" id="KW-1133">Transmembrane helix</keyword>
<reference evidence="2 3" key="1">
    <citation type="submission" date="2007-04" db="EMBL/GenBank/DDBJ databases">
        <title>Complete genome sequence of Burkholderia multivorans ATCC 17616.</title>
        <authorList>
            <person name="Ohtsubo Y."/>
            <person name="Yamashita A."/>
            <person name="Kurokawa K."/>
            <person name="Takami H."/>
            <person name="Yuhara S."/>
            <person name="Nishiyama E."/>
            <person name="Endo R."/>
            <person name="Miyazaki R."/>
            <person name="Ono A."/>
            <person name="Yano K."/>
            <person name="Ito M."/>
            <person name="Sota M."/>
            <person name="Yuji N."/>
            <person name="Hattori M."/>
            <person name="Tsuda M."/>
        </authorList>
    </citation>
    <scope>NUCLEOTIDE SEQUENCE [LARGE SCALE GENOMIC DNA]</scope>
    <source>
        <strain evidence="3">ATCC 17616 / 249</strain>
    </source>
</reference>
<keyword evidence="1" id="KW-0812">Transmembrane</keyword>
<dbReference type="EMBL" id="AP009386">
    <property type="protein sequence ID" value="BAG46565.1"/>
    <property type="molecule type" value="Genomic_DNA"/>
</dbReference>
<gene>
    <name evidence="2" type="ordered locus">BMULJ_04718</name>
</gene>
<accession>A0A0H3KMV8</accession>
<feature type="transmembrane region" description="Helical" evidence="1">
    <location>
        <begin position="91"/>
        <end position="112"/>
    </location>
</feature>
<dbReference type="RefSeq" id="WP_012216647.1">
    <property type="nucleotide sequence ID" value="NC_010086.1"/>
</dbReference>
<feature type="transmembrane region" description="Helical" evidence="1">
    <location>
        <begin position="59"/>
        <end position="79"/>
    </location>
</feature>
<keyword evidence="3" id="KW-1185">Reference proteome</keyword>
<dbReference type="AlphaFoldDB" id="A0A0H3KMV8"/>
<dbReference type="eggNOG" id="ENOG50345UB">
    <property type="taxonomic scope" value="Bacteria"/>
</dbReference>
<feature type="transmembrane region" description="Helical" evidence="1">
    <location>
        <begin position="119"/>
        <end position="135"/>
    </location>
</feature>
<evidence type="ECO:0000256" key="1">
    <source>
        <dbReference type="SAM" id="Phobius"/>
    </source>
</evidence>
<sequence length="191" mass="20927">MNKKEAKAKIAALLAAGTRKAEVLANLSGQGLKDRVLARLIASRPDPERCRRNKVHVRILIGIAVVQLLISLDIAYSLFELAGRLGSARGSGQGVTLLFIALTVPLALLFIWGFATNRVGAYHAFIALSLLQLPKTIADLTHDPSDALPTLAITAVLVGYVWFVRNRMFPDYGWFTPRKIDGRYAFVDRAS</sequence>
<dbReference type="HOGENOM" id="CLU_1500782_0_0_4"/>
<feature type="transmembrane region" description="Helical" evidence="1">
    <location>
        <begin position="147"/>
        <end position="164"/>
    </location>
</feature>
<name>A0A0H3KMV8_BURM1</name>